<evidence type="ECO:0000313" key="2">
    <source>
        <dbReference type="Proteomes" id="UP000290975"/>
    </source>
</evidence>
<organism evidence="1 2">
    <name type="scientific">Sphingobium xenophagum</name>
    <dbReference type="NCBI Taxonomy" id="121428"/>
    <lineage>
        <taxon>Bacteria</taxon>
        <taxon>Pseudomonadati</taxon>
        <taxon>Pseudomonadota</taxon>
        <taxon>Alphaproteobacteria</taxon>
        <taxon>Sphingomonadales</taxon>
        <taxon>Sphingomonadaceae</taxon>
        <taxon>Sphingobium</taxon>
    </lineage>
</organism>
<name>A0A401J617_SPHXE</name>
<comment type="caution">
    <text evidence="1">The sequence shown here is derived from an EMBL/GenBank/DDBJ whole genome shotgun (WGS) entry which is preliminary data.</text>
</comment>
<dbReference type="RefSeq" id="WP_262503646.1">
    <property type="nucleotide sequence ID" value="NZ_BBQY01000023.1"/>
</dbReference>
<dbReference type="STRING" id="1192759.GCA_000277525_00104"/>
<accession>A0A401J617</accession>
<gene>
    <name evidence="1" type="ORF">MBESOW_P3362</name>
</gene>
<dbReference type="Proteomes" id="UP000290975">
    <property type="component" value="Unassembled WGS sequence"/>
</dbReference>
<dbReference type="AlphaFoldDB" id="A0A401J617"/>
<reference evidence="1 2" key="1">
    <citation type="submission" date="2014-12" db="EMBL/GenBank/DDBJ databases">
        <title>Whole genome sequencing of Sphingobium xenophagum OW59.</title>
        <authorList>
            <person name="Ohta Y."/>
            <person name="Nishi S."/>
            <person name="Hatada Y."/>
        </authorList>
    </citation>
    <scope>NUCLEOTIDE SEQUENCE [LARGE SCALE GENOMIC DNA]</scope>
    <source>
        <strain evidence="1 2">OW59</strain>
    </source>
</reference>
<keyword evidence="2" id="KW-1185">Reference proteome</keyword>
<sequence length="96" mass="10755">MPMIRNDINSPELLQHRYIFLTDDSGIGNGHAEPNIDCYVVTRLDQLIARVLAGIVGGHRVEPKQGEIIRTVGSYDRGRCKTTQLQRTDAQVEHEG</sequence>
<protein>
    <submittedName>
        <fullName evidence="1">Uncharacterized protein</fullName>
    </submittedName>
</protein>
<dbReference type="EMBL" id="BBQY01000023">
    <property type="protein sequence ID" value="GBH32101.1"/>
    <property type="molecule type" value="Genomic_DNA"/>
</dbReference>
<evidence type="ECO:0000313" key="1">
    <source>
        <dbReference type="EMBL" id="GBH32101.1"/>
    </source>
</evidence>
<proteinExistence type="predicted"/>